<keyword evidence="2" id="KW-0285">Flavoprotein</keyword>
<comment type="similarity">
    <text evidence="1">Belongs to the class-I pyridine nucleotide-disulfide oxidoreductase family.</text>
</comment>
<keyword evidence="4 5" id="KW-0520">NAD</keyword>
<dbReference type="InterPro" id="IPR023753">
    <property type="entry name" value="FAD/NAD-binding_dom"/>
</dbReference>
<dbReference type="InterPro" id="IPR036188">
    <property type="entry name" value="FAD/NAD-bd_sf"/>
</dbReference>
<dbReference type="PANTHER" id="PTHR22912:SF151">
    <property type="entry name" value="DIHYDROLIPOYL DEHYDROGENASE, MITOCHONDRIAL"/>
    <property type="match status" value="1"/>
</dbReference>
<dbReference type="PIRSF" id="PIRSF000350">
    <property type="entry name" value="Mercury_reductase_MerA"/>
    <property type="match status" value="1"/>
</dbReference>
<dbReference type="Pfam" id="PF07992">
    <property type="entry name" value="Pyr_redox_2"/>
    <property type="match status" value="1"/>
</dbReference>
<dbReference type="SUPFAM" id="SSF55424">
    <property type="entry name" value="FAD/NAD-linked reductases, dimerisation (C-terminal) domain"/>
    <property type="match status" value="1"/>
</dbReference>
<dbReference type="InterPro" id="IPR004099">
    <property type="entry name" value="Pyr_nucl-diS_OxRdtase_dimer"/>
</dbReference>
<dbReference type="PANTHER" id="PTHR22912">
    <property type="entry name" value="DISULFIDE OXIDOREDUCTASE"/>
    <property type="match status" value="1"/>
</dbReference>
<reference evidence="8 9" key="1">
    <citation type="submission" date="2015-03" db="EMBL/GenBank/DDBJ databases">
        <title>Genome assembly of Sandaracinus amylolyticus DSM 53668.</title>
        <authorList>
            <person name="Sharma G."/>
            <person name="Subramanian S."/>
        </authorList>
    </citation>
    <scope>NUCLEOTIDE SEQUENCE [LARGE SCALE GENOMIC DNA]</scope>
    <source>
        <strain evidence="8 9">DSM 53668</strain>
    </source>
</reference>
<evidence type="ECO:0000259" key="7">
    <source>
        <dbReference type="Pfam" id="PF07992"/>
    </source>
</evidence>
<dbReference type="Pfam" id="PF02852">
    <property type="entry name" value="Pyr_redox_dim"/>
    <property type="match status" value="1"/>
</dbReference>
<feature type="binding site" evidence="5">
    <location>
        <begin position="149"/>
        <end position="151"/>
    </location>
    <ligand>
        <name>FAD</name>
        <dbReference type="ChEBI" id="CHEBI:57692"/>
    </ligand>
</feature>
<evidence type="ECO:0000256" key="4">
    <source>
        <dbReference type="ARBA" id="ARBA00023027"/>
    </source>
</evidence>
<feature type="binding site" evidence="5">
    <location>
        <position position="283"/>
    </location>
    <ligand>
        <name>NAD(+)</name>
        <dbReference type="ChEBI" id="CHEBI:57540"/>
    </ligand>
</feature>
<evidence type="ECO:0000259" key="6">
    <source>
        <dbReference type="Pfam" id="PF02852"/>
    </source>
</evidence>
<proteinExistence type="inferred from homology"/>
<sequence>MLRLAADGDGATMSDTRAVVVIGGGPAAVSAAVEAARHGAGVTLVAEEAIGGRSTHASLVPSKVLLHLVGERRVRKVSGRIDAEDLAHVIAEMGRVAEHEGARLSKRLEDAGVAIVRGLARFVAPDAIEIAREGKATRRERFDAAVIATGSVPWFPAGFFGDAAAAGGGRPDGERVLAPRHLRALRDLPRTMMVIGGGATGAEATHAFRELGVEVTWIVDDLGLLPGFDRELADSLGDVLMERGVKIVHGKRVTKVARSGESVTATLDGGRTYSAERAFVAVGRRADTARLGLDAIGVAVDARSGAVVVDDALRSTSVPSVLACGDAAGGAFVASKAHVEGWIAGRRAAGLDAPRVVANGWVETVYSEPELALVGLSPQRARFAKRDVDVRTVSFDESVKGTLHGVGVDRHARGMLRVVCDPETRVVLGASAIGPHAAEVLGPIAVAVRAKMTIEELGAAGMAAPTFGELAGVGGRS</sequence>
<dbReference type="Gene3D" id="3.30.390.30">
    <property type="match status" value="1"/>
</dbReference>
<dbReference type="InterPro" id="IPR001100">
    <property type="entry name" value="Pyr_nuc-diS_OxRdtase"/>
</dbReference>
<comment type="cofactor">
    <cofactor evidence="5">
        <name>FAD</name>
        <dbReference type="ChEBI" id="CHEBI:57692"/>
    </cofactor>
    <text evidence="5">Binds 1 FAD per subunit.</text>
</comment>
<dbReference type="InterPro" id="IPR016156">
    <property type="entry name" value="FAD/NAD-linked_Rdtase_dimer_sf"/>
</dbReference>
<dbReference type="Proteomes" id="UP000034883">
    <property type="component" value="Chromosome"/>
</dbReference>
<dbReference type="GO" id="GO:0050660">
    <property type="term" value="F:flavin adenine dinucleotide binding"/>
    <property type="evidence" value="ECO:0007669"/>
    <property type="project" value="TreeGrafter"/>
</dbReference>
<feature type="binding site" evidence="5">
    <location>
        <position position="63"/>
    </location>
    <ligand>
        <name>FAD</name>
        <dbReference type="ChEBI" id="CHEBI:57692"/>
    </ligand>
</feature>
<feature type="binding site" evidence="5">
    <location>
        <position position="326"/>
    </location>
    <ligand>
        <name>FAD</name>
        <dbReference type="ChEBI" id="CHEBI:57692"/>
    </ligand>
</feature>
<evidence type="ECO:0000313" key="9">
    <source>
        <dbReference type="Proteomes" id="UP000034883"/>
    </source>
</evidence>
<accession>A0A0F6SG04</accession>
<evidence type="ECO:0000313" key="8">
    <source>
        <dbReference type="EMBL" id="AKF07849.1"/>
    </source>
</evidence>
<feature type="domain" description="Pyridine nucleotide-disulphide oxidoreductase dimerisation" evidence="6">
    <location>
        <begin position="364"/>
        <end position="469"/>
    </location>
</feature>
<organism evidence="8 9">
    <name type="scientific">Sandaracinus amylolyticus</name>
    <dbReference type="NCBI Taxonomy" id="927083"/>
    <lineage>
        <taxon>Bacteria</taxon>
        <taxon>Pseudomonadati</taxon>
        <taxon>Myxococcota</taxon>
        <taxon>Polyangia</taxon>
        <taxon>Polyangiales</taxon>
        <taxon>Sandaracinaceae</taxon>
        <taxon>Sandaracinus</taxon>
    </lineage>
</organism>
<dbReference type="AlphaFoldDB" id="A0A0F6SG04"/>
<feature type="domain" description="FAD/NAD(P)-binding" evidence="7">
    <location>
        <begin position="18"/>
        <end position="340"/>
    </location>
</feature>
<dbReference type="InterPro" id="IPR050151">
    <property type="entry name" value="Class-I_Pyr_Nuc-Dis_Oxidored"/>
</dbReference>
<evidence type="ECO:0000256" key="3">
    <source>
        <dbReference type="ARBA" id="ARBA00022827"/>
    </source>
</evidence>
<keyword evidence="3 5" id="KW-0274">FAD</keyword>
<dbReference type="EMBL" id="CP011125">
    <property type="protein sequence ID" value="AKF07849.1"/>
    <property type="molecule type" value="Genomic_DNA"/>
</dbReference>
<keyword evidence="5" id="KW-0547">Nucleotide-binding</keyword>
<evidence type="ECO:0000256" key="5">
    <source>
        <dbReference type="PIRSR" id="PIRSR000350-3"/>
    </source>
</evidence>
<name>A0A0F6SG04_9BACT</name>
<dbReference type="KEGG" id="samy:DB32_004998"/>
<protein>
    <submittedName>
        <fullName evidence="8">Dihydrolipoamide dehydrogenase</fullName>
    </submittedName>
</protein>
<dbReference type="Gene3D" id="3.50.50.60">
    <property type="entry name" value="FAD/NAD(P)-binding domain"/>
    <property type="match status" value="2"/>
</dbReference>
<evidence type="ECO:0000256" key="2">
    <source>
        <dbReference type="ARBA" id="ARBA00022630"/>
    </source>
</evidence>
<gene>
    <name evidence="8" type="ORF">DB32_004998</name>
</gene>
<dbReference type="GO" id="GO:0006103">
    <property type="term" value="P:2-oxoglutarate metabolic process"/>
    <property type="evidence" value="ECO:0007669"/>
    <property type="project" value="TreeGrafter"/>
</dbReference>
<dbReference type="GO" id="GO:0004148">
    <property type="term" value="F:dihydrolipoyl dehydrogenase (NADH) activity"/>
    <property type="evidence" value="ECO:0007669"/>
    <property type="project" value="TreeGrafter"/>
</dbReference>
<feature type="binding site" evidence="5">
    <location>
        <begin position="196"/>
        <end position="203"/>
    </location>
    <ligand>
        <name>NAD(+)</name>
        <dbReference type="ChEBI" id="CHEBI:57540"/>
    </ligand>
</feature>
<dbReference type="PRINTS" id="PR00411">
    <property type="entry name" value="PNDRDTASEI"/>
</dbReference>
<dbReference type="PRINTS" id="PR00368">
    <property type="entry name" value="FADPNR"/>
</dbReference>
<keyword evidence="9" id="KW-1185">Reference proteome</keyword>
<evidence type="ECO:0000256" key="1">
    <source>
        <dbReference type="ARBA" id="ARBA00007532"/>
    </source>
</evidence>
<dbReference type="STRING" id="927083.DB32_004998"/>
<dbReference type="SUPFAM" id="SSF51905">
    <property type="entry name" value="FAD/NAD(P)-binding domain"/>
    <property type="match status" value="1"/>
</dbReference>